<keyword evidence="3" id="KW-1185">Reference proteome</keyword>
<dbReference type="RefSeq" id="WP_258843777.1">
    <property type="nucleotide sequence ID" value="NZ_JANUGX010000002.1"/>
</dbReference>
<evidence type="ECO:0000313" key="3">
    <source>
        <dbReference type="Proteomes" id="UP001205560"/>
    </source>
</evidence>
<gene>
    <name evidence="2" type="ORF">NX782_01735</name>
</gene>
<dbReference type="InterPro" id="IPR025202">
    <property type="entry name" value="PLD-like_dom"/>
</dbReference>
<dbReference type="PROSITE" id="PS51257">
    <property type="entry name" value="PROKAR_LIPOPROTEIN"/>
    <property type="match status" value="1"/>
</dbReference>
<feature type="domain" description="PLD phosphodiesterase" evidence="1">
    <location>
        <begin position="165"/>
        <end position="192"/>
    </location>
</feature>
<dbReference type="Proteomes" id="UP001205560">
    <property type="component" value="Unassembled WGS sequence"/>
</dbReference>
<dbReference type="Gene3D" id="3.30.870.10">
    <property type="entry name" value="Endonuclease Chain A"/>
    <property type="match status" value="2"/>
</dbReference>
<proteinExistence type="predicted"/>
<dbReference type="Pfam" id="PF13091">
    <property type="entry name" value="PLDc_2"/>
    <property type="match status" value="2"/>
</dbReference>
<evidence type="ECO:0000259" key="1">
    <source>
        <dbReference type="PROSITE" id="PS50035"/>
    </source>
</evidence>
<organism evidence="2 3">
    <name type="scientific">Massilia norwichensis</name>
    <dbReference type="NCBI Taxonomy" id="1442366"/>
    <lineage>
        <taxon>Bacteria</taxon>
        <taxon>Pseudomonadati</taxon>
        <taxon>Pseudomonadota</taxon>
        <taxon>Betaproteobacteria</taxon>
        <taxon>Burkholderiales</taxon>
        <taxon>Oxalobacteraceae</taxon>
        <taxon>Telluria group</taxon>
        <taxon>Massilia</taxon>
    </lineage>
</organism>
<dbReference type="PROSITE" id="PS50035">
    <property type="entry name" value="PLD"/>
    <property type="match status" value="2"/>
</dbReference>
<dbReference type="CDD" id="cd09113">
    <property type="entry name" value="PLDc_ymdC_like_2"/>
    <property type="match status" value="1"/>
</dbReference>
<dbReference type="CDD" id="cd09111">
    <property type="entry name" value="PLDc_ymdC_like_1"/>
    <property type="match status" value="1"/>
</dbReference>
<evidence type="ECO:0000313" key="2">
    <source>
        <dbReference type="EMBL" id="MCS0587924.1"/>
    </source>
</evidence>
<feature type="domain" description="PLD phosphodiesterase" evidence="1">
    <location>
        <begin position="405"/>
        <end position="432"/>
    </location>
</feature>
<dbReference type="SUPFAM" id="SSF56024">
    <property type="entry name" value="Phospholipase D/nuclease"/>
    <property type="match status" value="2"/>
</dbReference>
<dbReference type="PANTHER" id="PTHR21248">
    <property type="entry name" value="CARDIOLIPIN SYNTHASE"/>
    <property type="match status" value="1"/>
</dbReference>
<dbReference type="EMBL" id="JANUGX010000002">
    <property type="protein sequence ID" value="MCS0587924.1"/>
    <property type="molecule type" value="Genomic_DNA"/>
</dbReference>
<name>A0ABT2A169_9BURK</name>
<accession>A0ABT2A169</accession>
<dbReference type="SMART" id="SM00155">
    <property type="entry name" value="PLDc"/>
    <property type="match status" value="2"/>
</dbReference>
<comment type="caution">
    <text evidence="2">The sequence shown here is derived from an EMBL/GenBank/DDBJ whole genome shotgun (WGS) entry which is preliminary data.</text>
</comment>
<dbReference type="PANTHER" id="PTHR21248:SF12">
    <property type="entry name" value="CARDIOLIPIN SYNTHASE C"/>
    <property type="match status" value="1"/>
</dbReference>
<reference evidence="2 3" key="1">
    <citation type="submission" date="2022-08" db="EMBL/GenBank/DDBJ databases">
        <title>Reclassification of Massilia species as members of the genera Telluria, Duganella, Pseudoduganella, Mokoshia gen. nov. and Zemynaea gen. nov. using orthogonal and non-orthogonal genome-based approaches.</title>
        <authorList>
            <person name="Bowman J.P."/>
        </authorList>
    </citation>
    <scope>NUCLEOTIDE SEQUENCE [LARGE SCALE GENOMIC DNA]</scope>
    <source>
        <strain evidence="2 3">LMG 28164</strain>
    </source>
</reference>
<sequence length="514" mass="56115">MRAAVIGCGLVLAVAAAVIGCASLPPLPPHAPSLALQDTAGTRLGSAVVPLAAAHPGLSGVYPLAAGRDAFAARAALAYRAERSIDLQYYIWRKDLTGLLLLDALRSAAARGVRVRLLLDDNNTAGLDPVLAELDRDPNIEVRLFNPFPMRRWRSLGYLGEFGRLNRRMHNKSFTVDNQVTIVGGRNIGDEYFDAAGDLLFVDLDVMAIGPVVQAVSHDFDRYWNSRSAYPVSSLVGPAGDPAPPTLEQELRAVRGQPAGQAYIEAIRSLPFVEQLAQRRLNLEWATTQLISDDPDKVLDRARPETRLAPRLRDLLGEPRRQVDVVSPYFVPGKDTTRAFGDMAARGVKVRVLTNSLEATDVAAVHAGYAKWRRALLESGVSLFELRRVAGDTKSRTRTGPLGSSGSSLHAKTFGVDGGRVFVGSFNLDPRSIELNTEMGFVIDSAALARDLDARLTNTMPHAAYEVKLDQDGKLVWIERTPEGVVRHETEPGTSIWKRAGVRILSWLPIDWLL</sequence>
<dbReference type="InterPro" id="IPR001736">
    <property type="entry name" value="PLipase_D/transphosphatidylase"/>
</dbReference>
<protein>
    <submittedName>
        <fullName evidence="2">Phospholipase D family protein</fullName>
    </submittedName>
</protein>